<name>A0A385SK15_9BACT</name>
<dbReference type="Proteomes" id="UP000266183">
    <property type="component" value="Chromosome"/>
</dbReference>
<proteinExistence type="predicted"/>
<reference evidence="2" key="1">
    <citation type="submission" date="2018-09" db="EMBL/GenBank/DDBJ databases">
        <title>Chryseolinea sp. KIS68-18 isolated from soil.</title>
        <authorList>
            <person name="Weon H.-Y."/>
            <person name="Kwon S.-W."/>
            <person name="Lee S.A."/>
        </authorList>
    </citation>
    <scope>NUCLEOTIDE SEQUENCE [LARGE SCALE GENOMIC DNA]</scope>
    <source>
        <strain evidence="2">KIS68-18</strain>
    </source>
</reference>
<accession>A0A385SK15</accession>
<dbReference type="AlphaFoldDB" id="A0A385SK15"/>
<sequence>MALIFLDRTACAICQQTLKEGERISGFPAFTNNIKDPLYLFSDNGVHEQCFEHHSLKDEVDGLLTKFFDAAKSRRCFVDGQIIDKMGDAIQVGFITSDTSEELYNYNFIYINRKNLQSWVGRDHFVMLLRNFEEEGKYVGFGSFNSIDHLLQQIAQPVV</sequence>
<dbReference type="KEGG" id="chk:D4L85_11965"/>
<evidence type="ECO:0000313" key="1">
    <source>
        <dbReference type="EMBL" id="AYB31252.1"/>
    </source>
</evidence>
<dbReference type="RefSeq" id="WP_119754529.1">
    <property type="nucleotide sequence ID" value="NZ_CP032382.1"/>
</dbReference>
<organism evidence="1 2">
    <name type="scientific">Chryseolinea soli</name>
    <dbReference type="NCBI Taxonomy" id="2321403"/>
    <lineage>
        <taxon>Bacteria</taxon>
        <taxon>Pseudomonadati</taxon>
        <taxon>Bacteroidota</taxon>
        <taxon>Cytophagia</taxon>
        <taxon>Cytophagales</taxon>
        <taxon>Fulvivirgaceae</taxon>
        <taxon>Chryseolinea</taxon>
    </lineage>
</organism>
<gene>
    <name evidence="1" type="ORF">D4L85_11965</name>
</gene>
<dbReference type="OrthoDB" id="1257558at2"/>
<keyword evidence="2" id="KW-1185">Reference proteome</keyword>
<dbReference type="EMBL" id="CP032382">
    <property type="protein sequence ID" value="AYB31252.1"/>
    <property type="molecule type" value="Genomic_DNA"/>
</dbReference>
<protein>
    <submittedName>
        <fullName evidence="1">Uncharacterized protein</fullName>
    </submittedName>
</protein>
<evidence type="ECO:0000313" key="2">
    <source>
        <dbReference type="Proteomes" id="UP000266183"/>
    </source>
</evidence>